<keyword evidence="3" id="KW-1185">Reference proteome</keyword>
<proteinExistence type="predicted"/>
<gene>
    <name evidence="2" type="ORF">FA09DRAFT_62446</name>
</gene>
<accession>A0A316ZA66</accession>
<evidence type="ECO:0000313" key="2">
    <source>
        <dbReference type="EMBL" id="PWN97155.1"/>
    </source>
</evidence>
<evidence type="ECO:0000313" key="3">
    <source>
        <dbReference type="Proteomes" id="UP000245946"/>
    </source>
</evidence>
<evidence type="ECO:0000256" key="1">
    <source>
        <dbReference type="SAM" id="MobiDB-lite"/>
    </source>
</evidence>
<organism evidence="2 3">
    <name type="scientific">Tilletiopsis washingtonensis</name>
    <dbReference type="NCBI Taxonomy" id="58919"/>
    <lineage>
        <taxon>Eukaryota</taxon>
        <taxon>Fungi</taxon>
        <taxon>Dikarya</taxon>
        <taxon>Basidiomycota</taxon>
        <taxon>Ustilaginomycotina</taxon>
        <taxon>Exobasidiomycetes</taxon>
        <taxon>Entylomatales</taxon>
        <taxon>Entylomatales incertae sedis</taxon>
        <taxon>Tilletiopsis</taxon>
    </lineage>
</organism>
<dbReference type="EMBL" id="KZ819296">
    <property type="protein sequence ID" value="PWN97155.1"/>
    <property type="molecule type" value="Genomic_DNA"/>
</dbReference>
<dbReference type="AlphaFoldDB" id="A0A316ZA66"/>
<dbReference type="Proteomes" id="UP000245946">
    <property type="component" value="Unassembled WGS sequence"/>
</dbReference>
<protein>
    <submittedName>
        <fullName evidence="2">Uncharacterized protein</fullName>
    </submittedName>
</protein>
<reference evidence="2 3" key="1">
    <citation type="journal article" date="2018" name="Mol. Biol. Evol.">
        <title>Broad Genomic Sampling Reveals a Smut Pathogenic Ancestry of the Fungal Clade Ustilaginomycotina.</title>
        <authorList>
            <person name="Kijpornyongpan T."/>
            <person name="Mondo S.J."/>
            <person name="Barry K."/>
            <person name="Sandor L."/>
            <person name="Lee J."/>
            <person name="Lipzen A."/>
            <person name="Pangilinan J."/>
            <person name="LaButti K."/>
            <person name="Hainaut M."/>
            <person name="Henrissat B."/>
            <person name="Grigoriev I.V."/>
            <person name="Spatafora J.W."/>
            <person name="Aime M.C."/>
        </authorList>
    </citation>
    <scope>NUCLEOTIDE SEQUENCE [LARGE SCALE GENOMIC DNA]</scope>
    <source>
        <strain evidence="2 3">MCA 4186</strain>
    </source>
</reference>
<feature type="region of interest" description="Disordered" evidence="1">
    <location>
        <begin position="52"/>
        <end position="73"/>
    </location>
</feature>
<sequence>MQQQGGALSIRRSACRRPLRAQVRGSRQGHVSRKLSAGPCSIDVAWRRRRPEPACGDASVGGPARPYPAEAPEHRTSLSIASTSIPHPLPAGELRWSSSALVESTPRACAEHSCIILHHSSVVTSRCSSPTPQVQCRRARMSVGARWPSATASGIAAAH</sequence>
<name>A0A316ZA66_9BASI</name>
<feature type="region of interest" description="Disordered" evidence="1">
    <location>
        <begin position="1"/>
        <end position="34"/>
    </location>
</feature>
<dbReference type="RefSeq" id="XP_025597434.1">
    <property type="nucleotide sequence ID" value="XM_025745748.1"/>
</dbReference>
<dbReference type="GeneID" id="37273292"/>